<keyword evidence="4" id="KW-1185">Reference proteome</keyword>
<dbReference type="SUPFAM" id="SSF51120">
    <property type="entry name" value="beta-Roll"/>
    <property type="match status" value="2"/>
</dbReference>
<dbReference type="PANTHER" id="PTHR38340:SF1">
    <property type="entry name" value="S-LAYER PROTEIN"/>
    <property type="match status" value="1"/>
</dbReference>
<dbReference type="PRINTS" id="PR00313">
    <property type="entry name" value="CABNDNGRPT"/>
</dbReference>
<dbReference type="GO" id="GO:0005576">
    <property type="term" value="C:extracellular region"/>
    <property type="evidence" value="ECO:0007669"/>
    <property type="project" value="UniProtKB-SubCell"/>
</dbReference>
<evidence type="ECO:0000313" key="3">
    <source>
        <dbReference type="EMBL" id="SFK54164.1"/>
    </source>
</evidence>
<comment type="subcellular location">
    <subcellularLocation>
        <location evidence="1">Secreted</location>
    </subcellularLocation>
</comment>
<gene>
    <name evidence="3" type="ORF">SAMN04488125_102343</name>
</gene>
<reference evidence="4" key="1">
    <citation type="submission" date="2016-10" db="EMBL/GenBank/DDBJ databases">
        <authorList>
            <person name="Varghese N."/>
            <person name="Submissions S."/>
        </authorList>
    </citation>
    <scope>NUCLEOTIDE SEQUENCE [LARGE SCALE GENOMIC DNA]</scope>
    <source>
        <strain evidence="4">CGMCC 1.6474</strain>
    </source>
</reference>
<dbReference type="EMBL" id="FOSV01000002">
    <property type="protein sequence ID" value="SFK54164.1"/>
    <property type="molecule type" value="Genomic_DNA"/>
</dbReference>
<evidence type="ECO:0000256" key="1">
    <source>
        <dbReference type="ARBA" id="ARBA00004613"/>
    </source>
</evidence>
<keyword evidence="2" id="KW-0964">Secreted</keyword>
<sequence>MATIRGDQNWFFRDDELTGTSRQDFIYGLEGNDLILGGGGNDRLFGGNGEDRLHGGEGADILDGGNHNDVLYGGADNDTLLGGAGNDRMYGGDNNDTFRDLIGNDRMDGGTGTDTVDYSEFYGQVIANLARGTATQEEGIYRVNSGMEFHSIGTDTLVSIENIKGARFDDRITGSSADNRIEGGQGNDTLSGAGGNDVLVGGLGRDILSGGTGSDTFLFNTAPNGPANPDKITDFRPVDDVIHLDDAIFTALERGALDASAFKIVDTAMPTGLDADDRIIVSSWNGYVYYDADGSGSKAAVAVADLDLSQPGVLSGVSASDFFVV</sequence>
<dbReference type="InterPro" id="IPR001343">
    <property type="entry name" value="Hemolysn_Ca-bd"/>
</dbReference>
<dbReference type="RefSeq" id="WP_091942328.1">
    <property type="nucleotide sequence ID" value="NZ_FOSV01000002.1"/>
</dbReference>
<protein>
    <submittedName>
        <fullName evidence="3">Hemolysin-type calcium-binding repeat-containing protein</fullName>
    </submittedName>
</protein>
<dbReference type="STRING" id="414703.SAMN04488125_102343"/>
<dbReference type="InterPro" id="IPR050557">
    <property type="entry name" value="RTX_toxin/Mannuronan_C5-epim"/>
</dbReference>
<dbReference type="GO" id="GO:0005509">
    <property type="term" value="F:calcium ion binding"/>
    <property type="evidence" value="ECO:0007669"/>
    <property type="project" value="InterPro"/>
</dbReference>
<dbReference type="InterPro" id="IPR018511">
    <property type="entry name" value="Hemolysin-typ_Ca-bd_CS"/>
</dbReference>
<accession>A0A1I4ACW3</accession>
<organism evidence="3 4">
    <name type="scientific">Methylorubrum salsuginis</name>
    <dbReference type="NCBI Taxonomy" id="414703"/>
    <lineage>
        <taxon>Bacteria</taxon>
        <taxon>Pseudomonadati</taxon>
        <taxon>Pseudomonadota</taxon>
        <taxon>Alphaproteobacteria</taxon>
        <taxon>Hyphomicrobiales</taxon>
        <taxon>Methylobacteriaceae</taxon>
        <taxon>Methylorubrum</taxon>
    </lineage>
</organism>
<dbReference type="OrthoDB" id="7876310at2"/>
<dbReference type="InterPro" id="IPR011049">
    <property type="entry name" value="Serralysin-like_metalloprot_C"/>
</dbReference>
<evidence type="ECO:0000313" key="4">
    <source>
        <dbReference type="Proteomes" id="UP000198804"/>
    </source>
</evidence>
<name>A0A1I4ACW3_9HYPH</name>
<dbReference type="Gene3D" id="2.150.10.10">
    <property type="entry name" value="Serralysin-like metalloprotease, C-terminal"/>
    <property type="match status" value="3"/>
</dbReference>
<evidence type="ECO:0000256" key="2">
    <source>
        <dbReference type="ARBA" id="ARBA00022525"/>
    </source>
</evidence>
<dbReference type="Pfam" id="PF00353">
    <property type="entry name" value="HemolysinCabind"/>
    <property type="match status" value="5"/>
</dbReference>
<dbReference type="AlphaFoldDB" id="A0A1I4ACW3"/>
<dbReference type="PANTHER" id="PTHR38340">
    <property type="entry name" value="S-LAYER PROTEIN"/>
    <property type="match status" value="1"/>
</dbReference>
<proteinExistence type="predicted"/>
<dbReference type="PROSITE" id="PS00330">
    <property type="entry name" value="HEMOLYSIN_CALCIUM"/>
    <property type="match status" value="4"/>
</dbReference>
<dbReference type="Proteomes" id="UP000198804">
    <property type="component" value="Unassembled WGS sequence"/>
</dbReference>